<dbReference type="Proteomes" id="UP001469365">
    <property type="component" value="Unassembled WGS sequence"/>
</dbReference>
<reference evidence="2 3" key="1">
    <citation type="submission" date="2024-04" db="EMBL/GenBank/DDBJ databases">
        <title>draft genome sequnece of Paenibacillus filicis.</title>
        <authorList>
            <person name="Kim D.-U."/>
        </authorList>
    </citation>
    <scope>NUCLEOTIDE SEQUENCE [LARGE SCALE GENOMIC DNA]</scope>
    <source>
        <strain evidence="2 3">KACC14197</strain>
    </source>
</reference>
<dbReference type="PANTHER" id="PTHR47505">
    <property type="entry name" value="DNA UTILIZATION PROTEIN YHGH"/>
    <property type="match status" value="1"/>
</dbReference>
<dbReference type="InterPro" id="IPR051910">
    <property type="entry name" value="ComF/GntX_DNA_util-trans"/>
</dbReference>
<evidence type="ECO:0000313" key="2">
    <source>
        <dbReference type="EMBL" id="MEK8131731.1"/>
    </source>
</evidence>
<comment type="similarity">
    <text evidence="1">Belongs to the ComF/GntX family.</text>
</comment>
<dbReference type="SUPFAM" id="SSF53271">
    <property type="entry name" value="PRTase-like"/>
    <property type="match status" value="1"/>
</dbReference>
<sequence length="280" mass="31349">MAKQLEAWITGVMSRLRAGERLLSKVEASCQVCGGRAMSGKGLGTLCLCRDCTESIPWILASEVTCLRCGRYERCPDCEGTESGFFVQNRSVVRYNEKMKEWLAAYKYQRKESMRSVIGPMLLHAYNLHRVATHGTHSGSSNASGVGAFRTAATVPPLQEFVTFVPLSAERYAERGFNQAEQMATELARLTGARLLPLLRRSRHTEKQSSKTRYERMENMKGLFNLDRSGAVLLARAAQSGRIRLYLVDDVYTTGSTMTECARVIRQSLPVEVYGITWAR</sequence>
<organism evidence="2 3">
    <name type="scientific">Paenibacillus filicis</name>
    <dbReference type="NCBI Taxonomy" id="669464"/>
    <lineage>
        <taxon>Bacteria</taxon>
        <taxon>Bacillati</taxon>
        <taxon>Bacillota</taxon>
        <taxon>Bacilli</taxon>
        <taxon>Bacillales</taxon>
        <taxon>Paenibacillaceae</taxon>
        <taxon>Paenibacillus</taxon>
    </lineage>
</organism>
<dbReference type="CDD" id="cd06223">
    <property type="entry name" value="PRTases_typeI"/>
    <property type="match status" value="1"/>
</dbReference>
<keyword evidence="3" id="KW-1185">Reference proteome</keyword>
<dbReference type="InterPro" id="IPR029057">
    <property type="entry name" value="PRTase-like"/>
</dbReference>
<protein>
    <submittedName>
        <fullName evidence="2">ComF family protein</fullName>
    </submittedName>
</protein>
<dbReference type="RefSeq" id="WP_341418863.1">
    <property type="nucleotide sequence ID" value="NZ_JBBPCC010000023.1"/>
</dbReference>
<name>A0ABU9DU24_9BACL</name>
<evidence type="ECO:0000313" key="3">
    <source>
        <dbReference type="Proteomes" id="UP001469365"/>
    </source>
</evidence>
<dbReference type="InterPro" id="IPR000836">
    <property type="entry name" value="PRTase_dom"/>
</dbReference>
<dbReference type="EMBL" id="JBBPCC010000023">
    <property type="protein sequence ID" value="MEK8131731.1"/>
    <property type="molecule type" value="Genomic_DNA"/>
</dbReference>
<gene>
    <name evidence="2" type="ORF">WMW72_27870</name>
</gene>
<proteinExistence type="inferred from homology"/>
<dbReference type="PANTHER" id="PTHR47505:SF1">
    <property type="entry name" value="DNA UTILIZATION PROTEIN YHGH"/>
    <property type="match status" value="1"/>
</dbReference>
<comment type="caution">
    <text evidence="2">The sequence shown here is derived from an EMBL/GenBank/DDBJ whole genome shotgun (WGS) entry which is preliminary data.</text>
</comment>
<accession>A0ABU9DU24</accession>
<evidence type="ECO:0000256" key="1">
    <source>
        <dbReference type="ARBA" id="ARBA00008007"/>
    </source>
</evidence>
<dbReference type="Gene3D" id="3.40.50.2020">
    <property type="match status" value="1"/>
</dbReference>